<name>A0AAN6XYJ5_9PEZI</name>
<keyword evidence="1" id="KW-0732">Signal</keyword>
<evidence type="ECO:0000256" key="1">
    <source>
        <dbReference type="SAM" id="SignalP"/>
    </source>
</evidence>
<comment type="caution">
    <text evidence="2">The sequence shown here is derived from an EMBL/GenBank/DDBJ whole genome shotgun (WGS) entry which is preliminary data.</text>
</comment>
<reference evidence="2" key="2">
    <citation type="submission" date="2023-05" db="EMBL/GenBank/DDBJ databases">
        <authorList>
            <consortium name="Lawrence Berkeley National Laboratory"/>
            <person name="Steindorff A."/>
            <person name="Hensen N."/>
            <person name="Bonometti L."/>
            <person name="Westerberg I."/>
            <person name="Brannstrom I.O."/>
            <person name="Guillou S."/>
            <person name="Cros-Aarteil S."/>
            <person name="Calhoun S."/>
            <person name="Haridas S."/>
            <person name="Kuo A."/>
            <person name="Mondo S."/>
            <person name="Pangilinan J."/>
            <person name="Riley R."/>
            <person name="Labutti K."/>
            <person name="Andreopoulos B."/>
            <person name="Lipzen A."/>
            <person name="Chen C."/>
            <person name="Yanf M."/>
            <person name="Daum C."/>
            <person name="Ng V."/>
            <person name="Clum A."/>
            <person name="Ohm R."/>
            <person name="Martin F."/>
            <person name="Silar P."/>
            <person name="Natvig D."/>
            <person name="Lalanne C."/>
            <person name="Gautier V."/>
            <person name="Ament-Velasquez S.L."/>
            <person name="Kruys A."/>
            <person name="Hutchinson M.I."/>
            <person name="Powell A.J."/>
            <person name="Barry K."/>
            <person name="Miller A.N."/>
            <person name="Grigoriev I.V."/>
            <person name="Debuchy R."/>
            <person name="Gladieux P."/>
            <person name="Thoren M.H."/>
            <person name="Johannesson H."/>
        </authorList>
    </citation>
    <scope>NUCLEOTIDE SEQUENCE</scope>
    <source>
        <strain evidence="2">PSN293</strain>
    </source>
</reference>
<feature type="chain" id="PRO_5042834110" evidence="1">
    <location>
        <begin position="19"/>
        <end position="49"/>
    </location>
</feature>
<protein>
    <submittedName>
        <fullName evidence="2">Uncharacterized protein</fullName>
    </submittedName>
</protein>
<dbReference type="Proteomes" id="UP001301769">
    <property type="component" value="Unassembled WGS sequence"/>
</dbReference>
<sequence length="49" mass="5099">MVKITAVVLAALATLAAARNCTPDLDYCGRTLRAIATGSNYDAQMKAAL</sequence>
<feature type="signal peptide" evidence="1">
    <location>
        <begin position="1"/>
        <end position="18"/>
    </location>
</feature>
<keyword evidence="3" id="KW-1185">Reference proteome</keyword>
<dbReference type="AlphaFoldDB" id="A0AAN6XYJ5"/>
<evidence type="ECO:0000313" key="2">
    <source>
        <dbReference type="EMBL" id="KAK4209010.1"/>
    </source>
</evidence>
<gene>
    <name evidence="2" type="ORF">QBC37DRAFT_378469</name>
</gene>
<dbReference type="EMBL" id="MU858219">
    <property type="protein sequence ID" value="KAK4209010.1"/>
    <property type="molecule type" value="Genomic_DNA"/>
</dbReference>
<evidence type="ECO:0000313" key="3">
    <source>
        <dbReference type="Proteomes" id="UP001301769"/>
    </source>
</evidence>
<proteinExistence type="predicted"/>
<reference evidence="2" key="1">
    <citation type="journal article" date="2023" name="Mol. Phylogenet. Evol.">
        <title>Genome-scale phylogeny and comparative genomics of the fungal order Sordariales.</title>
        <authorList>
            <person name="Hensen N."/>
            <person name="Bonometti L."/>
            <person name="Westerberg I."/>
            <person name="Brannstrom I.O."/>
            <person name="Guillou S."/>
            <person name="Cros-Aarteil S."/>
            <person name="Calhoun S."/>
            <person name="Haridas S."/>
            <person name="Kuo A."/>
            <person name="Mondo S."/>
            <person name="Pangilinan J."/>
            <person name="Riley R."/>
            <person name="LaButti K."/>
            <person name="Andreopoulos B."/>
            <person name="Lipzen A."/>
            <person name="Chen C."/>
            <person name="Yan M."/>
            <person name="Daum C."/>
            <person name="Ng V."/>
            <person name="Clum A."/>
            <person name="Steindorff A."/>
            <person name="Ohm R.A."/>
            <person name="Martin F."/>
            <person name="Silar P."/>
            <person name="Natvig D.O."/>
            <person name="Lalanne C."/>
            <person name="Gautier V."/>
            <person name="Ament-Velasquez S.L."/>
            <person name="Kruys A."/>
            <person name="Hutchinson M.I."/>
            <person name="Powell A.J."/>
            <person name="Barry K."/>
            <person name="Miller A.N."/>
            <person name="Grigoriev I.V."/>
            <person name="Debuchy R."/>
            <person name="Gladieux P."/>
            <person name="Hiltunen Thoren M."/>
            <person name="Johannesson H."/>
        </authorList>
    </citation>
    <scope>NUCLEOTIDE SEQUENCE</scope>
    <source>
        <strain evidence="2">PSN293</strain>
    </source>
</reference>
<organism evidence="2 3">
    <name type="scientific">Rhypophila decipiens</name>
    <dbReference type="NCBI Taxonomy" id="261697"/>
    <lineage>
        <taxon>Eukaryota</taxon>
        <taxon>Fungi</taxon>
        <taxon>Dikarya</taxon>
        <taxon>Ascomycota</taxon>
        <taxon>Pezizomycotina</taxon>
        <taxon>Sordariomycetes</taxon>
        <taxon>Sordariomycetidae</taxon>
        <taxon>Sordariales</taxon>
        <taxon>Naviculisporaceae</taxon>
        <taxon>Rhypophila</taxon>
    </lineage>
</organism>
<accession>A0AAN6XYJ5</accession>